<evidence type="ECO:0008006" key="3">
    <source>
        <dbReference type="Google" id="ProtNLM"/>
    </source>
</evidence>
<reference evidence="1" key="1">
    <citation type="submission" date="2023-04" db="EMBL/GenBank/DDBJ databases">
        <title>Genome Encyclopedia of Bacteria and Archaea VI: Functional Genomics of Type Strains.</title>
        <authorList>
            <person name="Whitman W."/>
        </authorList>
    </citation>
    <scope>NUCLEOTIDE SEQUENCE</scope>
    <source>
        <strain evidence="1">Enz.4-51</strain>
    </source>
</reference>
<keyword evidence="2" id="KW-1185">Reference proteome</keyword>
<evidence type="ECO:0000313" key="2">
    <source>
        <dbReference type="Proteomes" id="UP001161160"/>
    </source>
</evidence>
<dbReference type="AlphaFoldDB" id="A0AA43S5H4"/>
<name>A0AA43S5H4_9BURK</name>
<accession>A0AA43S5H4</accession>
<dbReference type="GeneID" id="83594981"/>
<gene>
    <name evidence="1" type="ORF">M2127_001890</name>
</gene>
<proteinExistence type="predicted"/>
<dbReference type="RefSeq" id="WP_277540371.1">
    <property type="nucleotide sequence ID" value="NZ_JAQFIK010000001.1"/>
</dbReference>
<dbReference type="EMBL" id="JARXYA010000010">
    <property type="protein sequence ID" value="MDH6504564.1"/>
    <property type="molecule type" value="Genomic_DNA"/>
</dbReference>
<evidence type="ECO:0000313" key="1">
    <source>
        <dbReference type="EMBL" id="MDH6504564.1"/>
    </source>
</evidence>
<organism evidence="1 2">
    <name type="scientific">Polynucleobacter sphagniphilus</name>
    <dbReference type="NCBI Taxonomy" id="1743169"/>
    <lineage>
        <taxon>Bacteria</taxon>
        <taxon>Pseudomonadati</taxon>
        <taxon>Pseudomonadota</taxon>
        <taxon>Betaproteobacteria</taxon>
        <taxon>Burkholderiales</taxon>
        <taxon>Burkholderiaceae</taxon>
        <taxon>Polynucleobacter</taxon>
    </lineage>
</organism>
<protein>
    <recommendedName>
        <fullName evidence="3">DUF2191 domain-containing protein</fullName>
    </recommendedName>
</protein>
<comment type="caution">
    <text evidence="1">The sequence shown here is derived from an EMBL/GenBank/DDBJ whole genome shotgun (WGS) entry which is preliminary data.</text>
</comment>
<sequence>MKITVTIEDALYEKALEFADPAMDDSDVISKAIKTFIRMKASKRLIALGGSLPQMQEIAHRSGN</sequence>
<dbReference type="Proteomes" id="UP001161160">
    <property type="component" value="Unassembled WGS sequence"/>
</dbReference>